<dbReference type="GO" id="GO:0004530">
    <property type="term" value="F:deoxyribonuclease I activity"/>
    <property type="evidence" value="ECO:0007669"/>
    <property type="project" value="InterPro"/>
</dbReference>
<proteinExistence type="predicted"/>
<evidence type="ECO:0000259" key="2">
    <source>
        <dbReference type="Pfam" id="PF21111"/>
    </source>
</evidence>
<protein>
    <recommendedName>
        <fullName evidence="2">CdiA toxin EC869-like domain-containing protein</fullName>
    </recommendedName>
</protein>
<evidence type="ECO:0000256" key="1">
    <source>
        <dbReference type="SAM" id="Phobius"/>
    </source>
</evidence>
<keyword evidence="1" id="KW-0472">Membrane</keyword>
<dbReference type="InterPro" id="IPR033799">
    <property type="entry name" value="CdiA_EC869-like"/>
</dbReference>
<feature type="domain" description="CdiA toxin EC869-like" evidence="2">
    <location>
        <begin position="213"/>
        <end position="316"/>
    </location>
</feature>
<name>A0A2J8B545_9FIRM</name>
<organism evidence="3 4">
    <name type="scientific">Mageeibacillus indolicus</name>
    <dbReference type="NCBI Taxonomy" id="884684"/>
    <lineage>
        <taxon>Bacteria</taxon>
        <taxon>Bacillati</taxon>
        <taxon>Bacillota</taxon>
        <taxon>Clostridia</taxon>
        <taxon>Eubacteriales</taxon>
        <taxon>Oscillospiraceae</taxon>
        <taxon>Mageeibacillus</taxon>
    </lineage>
</organism>
<evidence type="ECO:0000313" key="3">
    <source>
        <dbReference type="EMBL" id="PNH19864.1"/>
    </source>
</evidence>
<dbReference type="EMBL" id="NBZD01000001">
    <property type="protein sequence ID" value="PNH19864.1"/>
    <property type="molecule type" value="Genomic_DNA"/>
</dbReference>
<sequence length="334" mass="37447">MSYYEQKNERWKHKALNGSVTLEAAIVTPVLIITLLVMILTIYARSAMFCWQAAANKMAQEQKLAFVLASSAVNLTGLNEAANRQLNEIPAVWRSQVVNLGTTIMTGRYLGGQVNKWFDRTTGGSRLLGKLIRNRKFYVEKDAENNVLWLNSYYSIPLGLGTIKGQAHTPIPLWTGIDNLNEEEDESKSDDNSKNFWDWHNFKRGAYLREQNGGNLPHNYPVISRFKSGEATMIKSIDLTAPTWQNPDNITEQASRMVKNLAGFNGTSELWGKDRISIRNGDIKSRKIIIVVPENSPPQALAALRNALAAGAGQGVFYEIIQSEISRKYTKPKV</sequence>
<dbReference type="Gene3D" id="3.40.1350.110">
    <property type="match status" value="1"/>
</dbReference>
<gene>
    <name evidence="3" type="ORF">B7R76_03050</name>
</gene>
<accession>A0A2J8B545</accession>
<keyword evidence="1" id="KW-0812">Transmembrane</keyword>
<dbReference type="AlphaFoldDB" id="A0A2J8B545"/>
<dbReference type="Proteomes" id="UP000236394">
    <property type="component" value="Unassembled WGS sequence"/>
</dbReference>
<keyword evidence="1" id="KW-1133">Transmembrane helix</keyword>
<feature type="transmembrane region" description="Helical" evidence="1">
    <location>
        <begin position="20"/>
        <end position="44"/>
    </location>
</feature>
<evidence type="ECO:0000313" key="4">
    <source>
        <dbReference type="Proteomes" id="UP000236394"/>
    </source>
</evidence>
<reference evidence="4" key="1">
    <citation type="submission" date="2017-04" db="EMBL/GenBank/DDBJ databases">
        <authorList>
            <person name="Bumgarner R.E."/>
            <person name="Fredricks D.N."/>
            <person name="Srinivasan S."/>
        </authorList>
    </citation>
    <scope>NUCLEOTIDE SEQUENCE [LARGE SCALE GENOMIC DNA]</scope>
    <source>
        <strain evidence="4">KA00405</strain>
    </source>
</reference>
<dbReference type="Pfam" id="PF21111">
    <property type="entry name" value="CDI_toxin_EC869_like"/>
    <property type="match status" value="1"/>
</dbReference>
<comment type="caution">
    <text evidence="3">The sequence shown here is derived from an EMBL/GenBank/DDBJ whole genome shotgun (WGS) entry which is preliminary data.</text>
</comment>